<evidence type="ECO:0000313" key="9">
    <source>
        <dbReference type="Proteomes" id="UP000319342"/>
    </source>
</evidence>
<evidence type="ECO:0000256" key="3">
    <source>
        <dbReference type="ARBA" id="ARBA00023315"/>
    </source>
</evidence>
<dbReference type="CDD" id="cd00751">
    <property type="entry name" value="thiolase"/>
    <property type="match status" value="1"/>
</dbReference>
<dbReference type="PANTHER" id="PTHR18919:SF151">
    <property type="entry name" value="BLR2427 PROTEIN"/>
    <property type="match status" value="1"/>
</dbReference>
<accession>A0A518CYF5</accession>
<dbReference type="GO" id="GO:0003985">
    <property type="term" value="F:acetyl-CoA C-acetyltransferase activity"/>
    <property type="evidence" value="ECO:0007669"/>
    <property type="project" value="UniProtKB-EC"/>
</dbReference>
<dbReference type="NCBIfam" id="TIGR01930">
    <property type="entry name" value="AcCoA-C-Actrans"/>
    <property type="match status" value="1"/>
</dbReference>
<evidence type="ECO:0000256" key="2">
    <source>
        <dbReference type="ARBA" id="ARBA00022679"/>
    </source>
</evidence>
<dbReference type="InterPro" id="IPR020617">
    <property type="entry name" value="Thiolase_C"/>
</dbReference>
<dbReference type="EMBL" id="CP036290">
    <property type="protein sequence ID" value="QDU84236.1"/>
    <property type="molecule type" value="Genomic_DNA"/>
</dbReference>
<feature type="active site" description="Acyl-thioester intermediate" evidence="4">
    <location>
        <position position="97"/>
    </location>
</feature>
<evidence type="ECO:0000313" key="8">
    <source>
        <dbReference type="EMBL" id="QDU84236.1"/>
    </source>
</evidence>
<dbReference type="PIRSF" id="PIRSF000429">
    <property type="entry name" value="Ac-CoA_Ac_transf"/>
    <property type="match status" value="1"/>
</dbReference>
<dbReference type="SUPFAM" id="SSF53901">
    <property type="entry name" value="Thiolase-like"/>
    <property type="match status" value="2"/>
</dbReference>
<proteinExistence type="inferred from homology"/>
<dbReference type="Pfam" id="PF00108">
    <property type="entry name" value="Thiolase_N"/>
    <property type="match status" value="1"/>
</dbReference>
<name>A0A518CYF5_9BACT</name>
<dbReference type="OrthoDB" id="9764892at2"/>
<dbReference type="PROSITE" id="PS00737">
    <property type="entry name" value="THIOLASE_2"/>
    <property type="match status" value="1"/>
</dbReference>
<keyword evidence="2 5" id="KW-0808">Transferase</keyword>
<keyword evidence="3 5" id="KW-0012">Acyltransferase</keyword>
<feature type="domain" description="Thiolase N-terminal" evidence="6">
    <location>
        <begin position="13"/>
        <end position="271"/>
    </location>
</feature>
<protein>
    <submittedName>
        <fullName evidence="8">Acetyl-CoA acetyltransferase</fullName>
        <ecNumber evidence="8">2.3.1.9</ecNumber>
    </submittedName>
</protein>
<dbReference type="EC" id="2.3.1.9" evidence="8"/>
<dbReference type="Pfam" id="PF02803">
    <property type="entry name" value="Thiolase_C"/>
    <property type="match status" value="1"/>
</dbReference>
<feature type="active site" description="Proton acceptor" evidence="4">
    <location>
        <position position="359"/>
    </location>
</feature>
<comment type="similarity">
    <text evidence="1 5">Belongs to the thiolase-like superfamily. Thiolase family.</text>
</comment>
<keyword evidence="9" id="KW-1185">Reference proteome</keyword>
<feature type="active site" description="Proton acceptor" evidence="4">
    <location>
        <position position="389"/>
    </location>
</feature>
<dbReference type="Proteomes" id="UP000319342">
    <property type="component" value="Chromosome"/>
</dbReference>
<evidence type="ECO:0000256" key="5">
    <source>
        <dbReference type="RuleBase" id="RU003557"/>
    </source>
</evidence>
<dbReference type="AlphaFoldDB" id="A0A518CYF5"/>
<evidence type="ECO:0000259" key="7">
    <source>
        <dbReference type="Pfam" id="PF02803"/>
    </source>
</evidence>
<dbReference type="Gene3D" id="3.40.47.10">
    <property type="match status" value="2"/>
</dbReference>
<feature type="domain" description="Thiolase C-terminal" evidence="7">
    <location>
        <begin position="281"/>
        <end position="401"/>
    </location>
</feature>
<dbReference type="FunFam" id="3.40.47.10:FF:000010">
    <property type="entry name" value="Acetyl-CoA acetyltransferase (Thiolase)"/>
    <property type="match status" value="1"/>
</dbReference>
<evidence type="ECO:0000259" key="6">
    <source>
        <dbReference type="Pfam" id="PF00108"/>
    </source>
</evidence>
<dbReference type="InterPro" id="IPR020613">
    <property type="entry name" value="Thiolase_CS"/>
</dbReference>
<organism evidence="8 9">
    <name type="scientific">Rohdeia mirabilis</name>
    <dbReference type="NCBI Taxonomy" id="2528008"/>
    <lineage>
        <taxon>Bacteria</taxon>
        <taxon>Pseudomonadati</taxon>
        <taxon>Planctomycetota</taxon>
        <taxon>Planctomycetia</taxon>
        <taxon>Planctomycetia incertae sedis</taxon>
        <taxon>Rohdeia</taxon>
    </lineage>
</organism>
<evidence type="ECO:0000256" key="1">
    <source>
        <dbReference type="ARBA" id="ARBA00010982"/>
    </source>
</evidence>
<gene>
    <name evidence="8" type="primary">thlA_2</name>
    <name evidence="8" type="ORF">Pla163_13430</name>
</gene>
<dbReference type="RefSeq" id="WP_145185423.1">
    <property type="nucleotide sequence ID" value="NZ_CP036290.1"/>
</dbReference>
<reference evidence="8 9" key="1">
    <citation type="submission" date="2019-02" db="EMBL/GenBank/DDBJ databases">
        <title>Deep-cultivation of Planctomycetes and their phenomic and genomic characterization uncovers novel biology.</title>
        <authorList>
            <person name="Wiegand S."/>
            <person name="Jogler M."/>
            <person name="Boedeker C."/>
            <person name="Pinto D."/>
            <person name="Vollmers J."/>
            <person name="Rivas-Marin E."/>
            <person name="Kohn T."/>
            <person name="Peeters S.H."/>
            <person name="Heuer A."/>
            <person name="Rast P."/>
            <person name="Oberbeckmann S."/>
            <person name="Bunk B."/>
            <person name="Jeske O."/>
            <person name="Meyerdierks A."/>
            <person name="Storesund J.E."/>
            <person name="Kallscheuer N."/>
            <person name="Luecker S."/>
            <person name="Lage O.M."/>
            <person name="Pohl T."/>
            <person name="Merkel B.J."/>
            <person name="Hornburger P."/>
            <person name="Mueller R.-W."/>
            <person name="Bruemmer F."/>
            <person name="Labrenz M."/>
            <person name="Spormann A.M."/>
            <person name="Op den Camp H."/>
            <person name="Overmann J."/>
            <person name="Amann R."/>
            <person name="Jetten M.S.M."/>
            <person name="Mascher T."/>
            <person name="Medema M.H."/>
            <person name="Devos D.P."/>
            <person name="Kaster A.-K."/>
            <person name="Ovreas L."/>
            <person name="Rohde M."/>
            <person name="Galperin M.Y."/>
            <person name="Jogler C."/>
        </authorList>
    </citation>
    <scope>NUCLEOTIDE SEQUENCE [LARGE SCALE GENOMIC DNA]</scope>
    <source>
        <strain evidence="8 9">Pla163</strain>
    </source>
</reference>
<sequence>MTARGPRPTGRPIVVTHALRTPIGRYLGGFASLSAADLGSSLVASLVARAGIDGALVDHLVFGNGRQAGGGPNVARQIAVRAGLGDGTTALTTNMACASGLKAIEQAADAIELGRARIAVAGGVESMSGLPFFLPQMRAGYRLGHAKVVDSMYQDGFQCPLAGMLMGATAEVLAREFEIDRAEQDAFALASQHKCQAAREAGRFTDEIAPVDVVGRKGDVTTIDTDEHPRDDARIESLAKLPAVFDRDNGTVTAGNSSGITDGAAALLVMGADTAEELGLAPLAFIGGSSEAGVEPERMGIGPVPAMAKLEAHNGLTPGDYDLIELNEAFAAQVLACDRMAPLPMDRVNVNGGSIALGHPIGATGARIVVTLLHEMQRRAAQNGLATLCVSGGMGMAMHLSRRGL</sequence>
<dbReference type="InterPro" id="IPR020616">
    <property type="entry name" value="Thiolase_N"/>
</dbReference>
<dbReference type="InterPro" id="IPR016039">
    <property type="entry name" value="Thiolase-like"/>
</dbReference>
<dbReference type="InterPro" id="IPR002155">
    <property type="entry name" value="Thiolase"/>
</dbReference>
<dbReference type="PANTHER" id="PTHR18919">
    <property type="entry name" value="ACETYL-COA C-ACYLTRANSFERASE"/>
    <property type="match status" value="1"/>
</dbReference>
<evidence type="ECO:0000256" key="4">
    <source>
        <dbReference type="PIRSR" id="PIRSR000429-1"/>
    </source>
</evidence>